<evidence type="ECO:0000313" key="2">
    <source>
        <dbReference type="Proteomes" id="UP000887116"/>
    </source>
</evidence>
<keyword evidence="2" id="KW-1185">Reference proteome</keyword>
<comment type="caution">
    <text evidence="1">The sequence shown here is derived from an EMBL/GenBank/DDBJ whole genome shotgun (WGS) entry which is preliminary data.</text>
</comment>
<dbReference type="AlphaFoldDB" id="A0A8X6KQM7"/>
<evidence type="ECO:0000313" key="1">
    <source>
        <dbReference type="EMBL" id="GFQ80826.1"/>
    </source>
</evidence>
<sequence length="55" mass="6294">DDKFKTSRFKNVSSCHVEEFIIPYSLTWTIFGISRSEIFTFCVLGSKSPEKKTAS</sequence>
<feature type="non-terminal residue" evidence="1">
    <location>
        <position position="1"/>
    </location>
</feature>
<dbReference type="EMBL" id="BMAO01032247">
    <property type="protein sequence ID" value="GFQ80826.1"/>
    <property type="molecule type" value="Genomic_DNA"/>
</dbReference>
<proteinExistence type="predicted"/>
<gene>
    <name evidence="1" type="ORF">TNCT_733831</name>
</gene>
<reference evidence="1" key="1">
    <citation type="submission" date="2020-07" db="EMBL/GenBank/DDBJ databases">
        <title>Multicomponent nature underlies the extraordinary mechanical properties of spider dragline silk.</title>
        <authorList>
            <person name="Kono N."/>
            <person name="Nakamura H."/>
            <person name="Mori M."/>
            <person name="Yoshida Y."/>
            <person name="Ohtoshi R."/>
            <person name="Malay A.D."/>
            <person name="Moran D.A.P."/>
            <person name="Tomita M."/>
            <person name="Numata K."/>
            <person name="Arakawa K."/>
        </authorList>
    </citation>
    <scope>NUCLEOTIDE SEQUENCE</scope>
</reference>
<accession>A0A8X6KQM7</accession>
<name>A0A8X6KQM7_TRICU</name>
<dbReference type="Proteomes" id="UP000887116">
    <property type="component" value="Unassembled WGS sequence"/>
</dbReference>
<protein>
    <submittedName>
        <fullName evidence="1">Uncharacterized protein</fullName>
    </submittedName>
</protein>
<organism evidence="1 2">
    <name type="scientific">Trichonephila clavata</name>
    <name type="common">Joro spider</name>
    <name type="synonym">Nephila clavata</name>
    <dbReference type="NCBI Taxonomy" id="2740835"/>
    <lineage>
        <taxon>Eukaryota</taxon>
        <taxon>Metazoa</taxon>
        <taxon>Ecdysozoa</taxon>
        <taxon>Arthropoda</taxon>
        <taxon>Chelicerata</taxon>
        <taxon>Arachnida</taxon>
        <taxon>Araneae</taxon>
        <taxon>Araneomorphae</taxon>
        <taxon>Entelegynae</taxon>
        <taxon>Araneoidea</taxon>
        <taxon>Nephilidae</taxon>
        <taxon>Trichonephila</taxon>
    </lineage>
</organism>